<evidence type="ECO:0000256" key="1">
    <source>
        <dbReference type="ARBA" id="ARBA00022491"/>
    </source>
</evidence>
<keyword evidence="4" id="KW-0804">Transcription</keyword>
<dbReference type="SUPFAM" id="SSF47413">
    <property type="entry name" value="lambda repressor-like DNA-binding domains"/>
    <property type="match status" value="1"/>
</dbReference>
<keyword evidence="3" id="KW-0238">DNA-binding</keyword>
<dbReference type="SUPFAM" id="SSF53822">
    <property type="entry name" value="Periplasmic binding protein-like I"/>
    <property type="match status" value="1"/>
</dbReference>
<dbReference type="Gene3D" id="3.40.50.2300">
    <property type="match status" value="2"/>
</dbReference>
<dbReference type="InterPro" id="IPR046335">
    <property type="entry name" value="LacI/GalR-like_sensor"/>
</dbReference>
<dbReference type="CDD" id="cd01392">
    <property type="entry name" value="HTH_LacI"/>
    <property type="match status" value="1"/>
</dbReference>
<evidence type="ECO:0000313" key="7">
    <source>
        <dbReference type="Proteomes" id="UP000504882"/>
    </source>
</evidence>
<dbReference type="Pfam" id="PF00356">
    <property type="entry name" value="LacI"/>
    <property type="match status" value="1"/>
</dbReference>
<dbReference type="PROSITE" id="PS50932">
    <property type="entry name" value="HTH_LACI_2"/>
    <property type="match status" value="1"/>
</dbReference>
<dbReference type="SMART" id="SM00354">
    <property type="entry name" value="HTH_LACI"/>
    <property type="match status" value="1"/>
</dbReference>
<sequence>MAQRRPANGRVTQADVARIAGISQTVVSMVLNGTGIAQRRVSDDTRRRVLDAIERTGYVANPIAQRLAGGKNALVGVYTYEPVFPSSAGDFYQPFLEGVERAAQTRGVDLVLFTSMSAHHGGPLVDGGSLHRLRVADGCVLLGRHSHAQDLVALASQDFPYAFVGRRAAPGVTVPFAGADYDGATAAVTERLLDLGHRRVAIISEAGPHESIEDRVRGYRRAMRAAGQLPVTFEDPDFTSGEFFETLAVHEITAVLAMSDLARPLRDAALARGMRVPQDLSIARLGDPERRDAGGVDWSGFTIPRVEMGAQALQIVLHQLSPSEPTGSRDDPDRPEATLQVFIPCELVPGSTIAATTTTTSTNTKENATS</sequence>
<dbReference type="CDD" id="cd06267">
    <property type="entry name" value="PBP1_LacI_sugar_binding-like"/>
    <property type="match status" value="1"/>
</dbReference>
<dbReference type="PANTHER" id="PTHR30146:SF148">
    <property type="entry name" value="HTH-TYPE TRANSCRIPTIONAL REPRESSOR PURR-RELATED"/>
    <property type="match status" value="1"/>
</dbReference>
<comment type="caution">
    <text evidence="6">The sequence shown here is derived from an EMBL/GenBank/DDBJ whole genome shotgun (WGS) entry which is preliminary data.</text>
</comment>
<keyword evidence="1" id="KW-0678">Repressor</keyword>
<dbReference type="RefSeq" id="WP_133108249.1">
    <property type="nucleotide sequence ID" value="NZ_SMNA01000006.1"/>
</dbReference>
<dbReference type="EMBL" id="SMNA01000006">
    <property type="protein sequence ID" value="TDE92619.1"/>
    <property type="molecule type" value="Genomic_DNA"/>
</dbReference>
<accession>A0ABY2E1Y0</accession>
<dbReference type="Proteomes" id="UP000504882">
    <property type="component" value="Unassembled WGS sequence"/>
</dbReference>
<keyword evidence="2" id="KW-0805">Transcription regulation</keyword>
<keyword evidence="7" id="KW-1185">Reference proteome</keyword>
<name>A0ABY2E1Y0_9MICO</name>
<dbReference type="InterPro" id="IPR028082">
    <property type="entry name" value="Peripla_BP_I"/>
</dbReference>
<dbReference type="InterPro" id="IPR000843">
    <property type="entry name" value="HTH_LacI"/>
</dbReference>
<evidence type="ECO:0000259" key="5">
    <source>
        <dbReference type="PROSITE" id="PS50932"/>
    </source>
</evidence>
<evidence type="ECO:0000256" key="3">
    <source>
        <dbReference type="ARBA" id="ARBA00023125"/>
    </source>
</evidence>
<gene>
    <name evidence="6" type="ORF">EXU48_13840</name>
</gene>
<evidence type="ECO:0000256" key="2">
    <source>
        <dbReference type="ARBA" id="ARBA00023015"/>
    </source>
</evidence>
<proteinExistence type="predicted"/>
<organism evidence="6 7">
    <name type="scientific">Occultella glacieicola</name>
    <dbReference type="NCBI Taxonomy" id="2518684"/>
    <lineage>
        <taxon>Bacteria</taxon>
        <taxon>Bacillati</taxon>
        <taxon>Actinomycetota</taxon>
        <taxon>Actinomycetes</taxon>
        <taxon>Micrococcales</taxon>
        <taxon>Ruaniaceae</taxon>
        <taxon>Occultella</taxon>
    </lineage>
</organism>
<feature type="domain" description="HTH lacI-type" evidence="5">
    <location>
        <begin position="11"/>
        <end position="69"/>
    </location>
</feature>
<dbReference type="Gene3D" id="1.10.260.40">
    <property type="entry name" value="lambda repressor-like DNA-binding domains"/>
    <property type="match status" value="1"/>
</dbReference>
<protein>
    <submittedName>
        <fullName evidence="6">LacI family transcriptional regulator</fullName>
    </submittedName>
</protein>
<dbReference type="PANTHER" id="PTHR30146">
    <property type="entry name" value="LACI-RELATED TRANSCRIPTIONAL REPRESSOR"/>
    <property type="match status" value="1"/>
</dbReference>
<evidence type="ECO:0000313" key="6">
    <source>
        <dbReference type="EMBL" id="TDE92619.1"/>
    </source>
</evidence>
<evidence type="ECO:0000256" key="4">
    <source>
        <dbReference type="ARBA" id="ARBA00023163"/>
    </source>
</evidence>
<dbReference type="InterPro" id="IPR010982">
    <property type="entry name" value="Lambda_DNA-bd_dom_sf"/>
</dbReference>
<reference evidence="6 7" key="1">
    <citation type="submission" date="2019-03" db="EMBL/GenBank/DDBJ databases">
        <title>Genomic features of bacteria from cold environments.</title>
        <authorList>
            <person name="Shen L."/>
        </authorList>
    </citation>
    <scope>NUCLEOTIDE SEQUENCE [LARGE SCALE GENOMIC DNA]</scope>
    <source>
        <strain evidence="7">T3246-1</strain>
    </source>
</reference>
<dbReference type="Pfam" id="PF13377">
    <property type="entry name" value="Peripla_BP_3"/>
    <property type="match status" value="1"/>
</dbReference>